<dbReference type="Gene3D" id="3.80.10.10">
    <property type="entry name" value="Ribonuclease Inhibitor"/>
    <property type="match status" value="1"/>
</dbReference>
<evidence type="ECO:0000313" key="1">
    <source>
        <dbReference type="EMBL" id="KAH3819250.1"/>
    </source>
</evidence>
<name>A0A9D4GLL3_DREPO</name>
<dbReference type="SUPFAM" id="SSF52058">
    <property type="entry name" value="L domain-like"/>
    <property type="match status" value="1"/>
</dbReference>
<gene>
    <name evidence="1" type="ORF">DPMN_120984</name>
</gene>
<sequence length="65" mass="7956">MEIQYIRELPMLRELNLLRNPIQELPDYRLSILFQIQRLTELDRHKVEVEEKVGTSRASFWENWA</sequence>
<accession>A0A9D4GLL3</accession>
<reference evidence="1" key="2">
    <citation type="submission" date="2020-11" db="EMBL/GenBank/DDBJ databases">
        <authorList>
            <person name="McCartney M.A."/>
            <person name="Auch B."/>
            <person name="Kono T."/>
            <person name="Mallez S."/>
            <person name="Becker A."/>
            <person name="Gohl D.M."/>
            <person name="Silverstein K.A.T."/>
            <person name="Koren S."/>
            <person name="Bechman K.B."/>
            <person name="Herman A."/>
            <person name="Abrahante J.E."/>
            <person name="Garbe J."/>
        </authorList>
    </citation>
    <scope>NUCLEOTIDE SEQUENCE</scope>
    <source>
        <strain evidence="1">Duluth1</strain>
        <tissue evidence="1">Whole animal</tissue>
    </source>
</reference>
<evidence type="ECO:0000313" key="2">
    <source>
        <dbReference type="Proteomes" id="UP000828390"/>
    </source>
</evidence>
<keyword evidence="2" id="KW-1185">Reference proteome</keyword>
<organism evidence="1 2">
    <name type="scientific">Dreissena polymorpha</name>
    <name type="common">Zebra mussel</name>
    <name type="synonym">Mytilus polymorpha</name>
    <dbReference type="NCBI Taxonomy" id="45954"/>
    <lineage>
        <taxon>Eukaryota</taxon>
        <taxon>Metazoa</taxon>
        <taxon>Spiralia</taxon>
        <taxon>Lophotrochozoa</taxon>
        <taxon>Mollusca</taxon>
        <taxon>Bivalvia</taxon>
        <taxon>Autobranchia</taxon>
        <taxon>Heteroconchia</taxon>
        <taxon>Euheterodonta</taxon>
        <taxon>Imparidentia</taxon>
        <taxon>Neoheterodontei</taxon>
        <taxon>Myida</taxon>
        <taxon>Dreissenoidea</taxon>
        <taxon>Dreissenidae</taxon>
        <taxon>Dreissena</taxon>
    </lineage>
</organism>
<proteinExistence type="predicted"/>
<dbReference type="InterPro" id="IPR032675">
    <property type="entry name" value="LRR_dom_sf"/>
</dbReference>
<protein>
    <submittedName>
        <fullName evidence="1">Uncharacterized protein</fullName>
    </submittedName>
</protein>
<comment type="caution">
    <text evidence="1">The sequence shown here is derived from an EMBL/GenBank/DDBJ whole genome shotgun (WGS) entry which is preliminary data.</text>
</comment>
<dbReference type="EMBL" id="JAIWYP010000005">
    <property type="protein sequence ID" value="KAH3819250.1"/>
    <property type="molecule type" value="Genomic_DNA"/>
</dbReference>
<dbReference type="AlphaFoldDB" id="A0A9D4GLL3"/>
<dbReference type="Proteomes" id="UP000828390">
    <property type="component" value="Unassembled WGS sequence"/>
</dbReference>
<reference evidence="1" key="1">
    <citation type="journal article" date="2019" name="bioRxiv">
        <title>The Genome of the Zebra Mussel, Dreissena polymorpha: A Resource for Invasive Species Research.</title>
        <authorList>
            <person name="McCartney M.A."/>
            <person name="Auch B."/>
            <person name="Kono T."/>
            <person name="Mallez S."/>
            <person name="Zhang Y."/>
            <person name="Obille A."/>
            <person name="Becker A."/>
            <person name="Abrahante J.E."/>
            <person name="Garbe J."/>
            <person name="Badalamenti J.P."/>
            <person name="Herman A."/>
            <person name="Mangelson H."/>
            <person name="Liachko I."/>
            <person name="Sullivan S."/>
            <person name="Sone E.D."/>
            <person name="Koren S."/>
            <person name="Silverstein K.A.T."/>
            <person name="Beckman K.B."/>
            <person name="Gohl D.M."/>
        </authorList>
    </citation>
    <scope>NUCLEOTIDE SEQUENCE</scope>
    <source>
        <strain evidence="1">Duluth1</strain>
        <tissue evidence="1">Whole animal</tissue>
    </source>
</reference>